<evidence type="ECO:0000313" key="2">
    <source>
        <dbReference type="Proteomes" id="UP000580250"/>
    </source>
</evidence>
<evidence type="ECO:0000313" key="1">
    <source>
        <dbReference type="EMBL" id="CAD2169904.1"/>
    </source>
</evidence>
<organism evidence="1 2">
    <name type="scientific">Meloidogyne enterolobii</name>
    <name type="common">Root-knot nematode worm</name>
    <name type="synonym">Meloidogyne mayaguensis</name>
    <dbReference type="NCBI Taxonomy" id="390850"/>
    <lineage>
        <taxon>Eukaryota</taxon>
        <taxon>Metazoa</taxon>
        <taxon>Ecdysozoa</taxon>
        <taxon>Nematoda</taxon>
        <taxon>Chromadorea</taxon>
        <taxon>Rhabditida</taxon>
        <taxon>Tylenchina</taxon>
        <taxon>Tylenchomorpha</taxon>
        <taxon>Tylenchoidea</taxon>
        <taxon>Meloidogynidae</taxon>
        <taxon>Meloidogyninae</taxon>
        <taxon>Meloidogyne</taxon>
    </lineage>
</organism>
<name>A0A6V7V4R1_MELEN</name>
<dbReference type="EMBL" id="CAJEWN010000160">
    <property type="protein sequence ID" value="CAD2169904.1"/>
    <property type="molecule type" value="Genomic_DNA"/>
</dbReference>
<sequence length="71" mass="8561">MHNIHYSTIKYLIKNSQKIQKFFENQNSSKNRLYILIGNELGNLEIEYPFGFQLVLWNPITNGIYIRKYFC</sequence>
<comment type="caution">
    <text evidence="1">The sequence shown here is derived from an EMBL/GenBank/DDBJ whole genome shotgun (WGS) entry which is preliminary data.</text>
</comment>
<proteinExistence type="predicted"/>
<protein>
    <submittedName>
        <fullName evidence="1">Uncharacterized protein</fullName>
    </submittedName>
</protein>
<dbReference type="AlphaFoldDB" id="A0A6V7V4R1"/>
<accession>A0A6V7V4R1</accession>
<dbReference type="Proteomes" id="UP000580250">
    <property type="component" value="Unassembled WGS sequence"/>
</dbReference>
<gene>
    <name evidence="1" type="ORF">MENT_LOCUS21267</name>
</gene>
<dbReference type="OrthoDB" id="10416641at2759"/>
<reference evidence="1 2" key="1">
    <citation type="submission" date="2020-08" db="EMBL/GenBank/DDBJ databases">
        <authorList>
            <person name="Koutsovoulos G."/>
            <person name="Danchin GJ E."/>
        </authorList>
    </citation>
    <scope>NUCLEOTIDE SEQUENCE [LARGE SCALE GENOMIC DNA]</scope>
</reference>